<evidence type="ECO:0000259" key="2">
    <source>
        <dbReference type="Pfam" id="PF03816"/>
    </source>
</evidence>
<organism evidence="4 5">
    <name type="scientific">Nocardioides panacis</name>
    <dbReference type="NCBI Taxonomy" id="2849501"/>
    <lineage>
        <taxon>Bacteria</taxon>
        <taxon>Bacillati</taxon>
        <taxon>Actinomycetota</taxon>
        <taxon>Actinomycetes</taxon>
        <taxon>Propionibacteriales</taxon>
        <taxon>Nocardioidaceae</taxon>
        <taxon>Nocardioides</taxon>
    </lineage>
</organism>
<dbReference type="PANTHER" id="PTHR33392">
    <property type="entry name" value="POLYISOPRENYL-TEICHOIC ACID--PEPTIDOGLYCAN TEICHOIC ACID TRANSFERASE TAGU"/>
    <property type="match status" value="1"/>
</dbReference>
<dbReference type="Proteomes" id="UP000683575">
    <property type="component" value="Chromosome"/>
</dbReference>
<dbReference type="EMBL" id="CP077062">
    <property type="protein sequence ID" value="QWZ09504.1"/>
    <property type="molecule type" value="Genomic_DNA"/>
</dbReference>
<dbReference type="PANTHER" id="PTHR33392:SF6">
    <property type="entry name" value="POLYISOPRENYL-TEICHOIC ACID--PEPTIDOGLYCAN TEICHOIC ACID TRANSFERASE TAGU"/>
    <property type="match status" value="1"/>
</dbReference>
<proteinExistence type="inferred from homology"/>
<evidence type="ECO:0000259" key="3">
    <source>
        <dbReference type="Pfam" id="PF13399"/>
    </source>
</evidence>
<sequence length="463" mass="48796">MVLVTVLALLAAAAAVGYVTLDRSIKTFDGRGISRHRPPPTVHGQNLLLIGSDSRAVGDRALGGRGKVVGRSDTTLLVHIYEGGRRAVAVSIPRDALVTVPACRLPDGTWSKPQHQVMFNEAFAVGDTRAGNPACTLNTVERLTGLRVDHTVVADFVGFAAMTRIVGGVPVCVPQDVYQGDLDPNRPTQGRLVFHRGVQKVSGARALDYVRLRHGVGDGSDIGRMRRQQAFIGAVITKVRREGLTPTKLLPLARAATENLTVDASLGSAEKLLSFVLGLRHMAPEDLVFVTTPWRYDGARVALVHPDVDQLWTALANDQPLSADGGRPARVRRAVSGWLSTVTAPVTVQASAARPALAQRTARALDALGLHASAGPATGAGLRSRVDYGPGQRDQALALATAVVGTRVRQVPAPGLRLVLGRQHRVRDAGAVVTDAPGRLPSSLTDGARSAATAPCTNVSYGG</sequence>
<dbReference type="RefSeq" id="WP_216941350.1">
    <property type="nucleotide sequence ID" value="NZ_CP077062.1"/>
</dbReference>
<evidence type="ECO:0000313" key="5">
    <source>
        <dbReference type="Proteomes" id="UP000683575"/>
    </source>
</evidence>
<dbReference type="InterPro" id="IPR027381">
    <property type="entry name" value="LytR/CpsA/Psr_C"/>
</dbReference>
<gene>
    <name evidence="4" type="ORF">KRR39_07025</name>
</gene>
<name>A0A975T257_9ACTN</name>
<feature type="domain" description="LytR/CpsA/Psr regulator C-terminal" evidence="3">
    <location>
        <begin position="345"/>
        <end position="422"/>
    </location>
</feature>
<dbReference type="KEGG" id="nps:KRR39_07025"/>
<comment type="similarity">
    <text evidence="1">Belongs to the LytR/CpsA/Psr (LCP) family.</text>
</comment>
<dbReference type="Pfam" id="PF13399">
    <property type="entry name" value="LytR_C"/>
    <property type="match status" value="1"/>
</dbReference>
<dbReference type="InterPro" id="IPR050922">
    <property type="entry name" value="LytR/CpsA/Psr_CW_biosynth"/>
</dbReference>
<protein>
    <submittedName>
        <fullName evidence="4">LCP family protein</fullName>
    </submittedName>
</protein>
<evidence type="ECO:0000256" key="1">
    <source>
        <dbReference type="ARBA" id="ARBA00006068"/>
    </source>
</evidence>
<dbReference type="AlphaFoldDB" id="A0A975T257"/>
<accession>A0A975T257</accession>
<evidence type="ECO:0000313" key="4">
    <source>
        <dbReference type="EMBL" id="QWZ09504.1"/>
    </source>
</evidence>
<dbReference type="InterPro" id="IPR004474">
    <property type="entry name" value="LytR_CpsA_psr"/>
</dbReference>
<dbReference type="NCBIfam" id="TIGR00350">
    <property type="entry name" value="lytR_cpsA_psr"/>
    <property type="match status" value="1"/>
</dbReference>
<dbReference type="Pfam" id="PF03816">
    <property type="entry name" value="LytR_cpsA_psr"/>
    <property type="match status" value="1"/>
</dbReference>
<reference evidence="4" key="1">
    <citation type="submission" date="2021-06" db="EMBL/GenBank/DDBJ databases">
        <title>Complete genome sequence of Nocardioides sp. G188.</title>
        <authorList>
            <person name="Im W.-T."/>
        </authorList>
    </citation>
    <scope>NUCLEOTIDE SEQUENCE</scope>
    <source>
        <strain evidence="4">G188</strain>
    </source>
</reference>
<feature type="domain" description="Cell envelope-related transcriptional attenuator" evidence="2">
    <location>
        <begin position="71"/>
        <end position="240"/>
    </location>
</feature>
<keyword evidence="5" id="KW-1185">Reference proteome</keyword>